<evidence type="ECO:0000313" key="2">
    <source>
        <dbReference type="EMBL" id="MBO0333869.1"/>
    </source>
</evidence>
<keyword evidence="1" id="KW-0732">Signal</keyword>
<dbReference type="Pfam" id="PF13617">
    <property type="entry name" value="Lipoprotein_19"/>
    <property type="match status" value="1"/>
</dbReference>
<keyword evidence="2" id="KW-0449">Lipoprotein</keyword>
<dbReference type="InterPro" id="IPR025985">
    <property type="entry name" value="YnbE"/>
</dbReference>
<dbReference type="PROSITE" id="PS51257">
    <property type="entry name" value="PROKAR_LIPOPROTEIN"/>
    <property type="match status" value="1"/>
</dbReference>
<evidence type="ECO:0000313" key="3">
    <source>
        <dbReference type="Proteomes" id="UP000664761"/>
    </source>
</evidence>
<dbReference type="RefSeq" id="WP_207044866.1">
    <property type="nucleotide sequence ID" value="NZ_JAFLNC010000003.1"/>
</dbReference>
<accession>A0ABS3F5R6</accession>
<evidence type="ECO:0000256" key="1">
    <source>
        <dbReference type="SAM" id="SignalP"/>
    </source>
</evidence>
<dbReference type="EMBL" id="JAFLNC010000003">
    <property type="protein sequence ID" value="MBO0333869.1"/>
    <property type="molecule type" value="Genomic_DNA"/>
</dbReference>
<feature type="chain" id="PRO_5045088252" evidence="1">
    <location>
        <begin position="19"/>
        <end position="66"/>
    </location>
</feature>
<comment type="caution">
    <text evidence="2">The sequence shown here is derived from an EMBL/GenBank/DDBJ whole genome shotgun (WGS) entry which is preliminary data.</text>
</comment>
<name>A0ABS3F5R6_9PROT</name>
<protein>
    <submittedName>
        <fullName evidence="2">YnbE family lipoprotein</fullName>
    </submittedName>
</protein>
<proteinExistence type="predicted"/>
<reference evidence="2 3" key="1">
    <citation type="submission" date="2021-03" db="EMBL/GenBank/DDBJ databases">
        <title>Sneathiella sp. CAU 1612 isolated from Kang Won-do.</title>
        <authorList>
            <person name="Kim W."/>
        </authorList>
    </citation>
    <scope>NUCLEOTIDE SEQUENCE [LARGE SCALE GENOMIC DNA]</scope>
    <source>
        <strain evidence="2 3">CAU 1612</strain>
    </source>
</reference>
<dbReference type="Proteomes" id="UP000664761">
    <property type="component" value="Unassembled WGS sequence"/>
</dbReference>
<gene>
    <name evidence="2" type="ORF">J0X12_09600</name>
</gene>
<keyword evidence="3" id="KW-1185">Reference proteome</keyword>
<sequence length="66" mass="7102">MGKHSLLAMSIAAVILFAAVSCTPTVKVEAPAEPITINLNIKLDAEVRLKIEEQAKDDINKNPGIF</sequence>
<organism evidence="2 3">
    <name type="scientific">Sneathiella sedimenti</name>
    <dbReference type="NCBI Taxonomy" id="2816034"/>
    <lineage>
        <taxon>Bacteria</taxon>
        <taxon>Pseudomonadati</taxon>
        <taxon>Pseudomonadota</taxon>
        <taxon>Alphaproteobacteria</taxon>
        <taxon>Sneathiellales</taxon>
        <taxon>Sneathiellaceae</taxon>
        <taxon>Sneathiella</taxon>
    </lineage>
</organism>
<feature type="signal peptide" evidence="1">
    <location>
        <begin position="1"/>
        <end position="18"/>
    </location>
</feature>